<feature type="region of interest" description="Disordered" evidence="1">
    <location>
        <begin position="206"/>
        <end position="234"/>
    </location>
</feature>
<dbReference type="RefSeq" id="XP_022107984.1">
    <property type="nucleotide sequence ID" value="XM_022252292.1"/>
</dbReference>
<keyword evidence="3" id="KW-1185">Reference proteome</keyword>
<reference evidence="4" key="1">
    <citation type="submission" date="2025-08" db="UniProtKB">
        <authorList>
            <consortium name="RefSeq"/>
        </authorList>
    </citation>
    <scope>IDENTIFICATION</scope>
</reference>
<feature type="region of interest" description="Disordered" evidence="1">
    <location>
        <begin position="241"/>
        <end position="260"/>
    </location>
</feature>
<accession>A0A8B7ZRG3</accession>
<feature type="transmembrane region" description="Helical" evidence="2">
    <location>
        <begin position="148"/>
        <end position="172"/>
    </location>
</feature>
<sequence>MGGEFNSRLLPSSNIGACLRGIINRACDNEIKNIHVMDTKTQDHYISGCGPSSAGISSSDQGITTILPLLLYTTQPASRVNYIAYYFKNGSLWTSAFTPWHQGNFTGSRRITCLFTCISYTMVAVRLMSEPLLQPSLQEFVVVSPMGFDITMGMVIKAAGVSAVLFPFLILIELLCRTAPTLLSSCGRPAAFPVEQSKNLFENTSDSSQLKKVQSAPSHFSNSSGDTEHVKDRFPQKSVSAPDMLWQGTRPTDQSNQKQNTDMTSLCNNIANQCVISSIPSCIDIKPDLSINSDLATNISKNVCGDSKPICAADRLECHHKLTCLDKCAVCHRTAGSKYYDPGAGCSQETASVRYNMYNPEGLYHLGSANSSSRFDSECSSTCSLTTKTSFSSSSISISSLDSEESTSSTLTNVTPLTNNSCSTIDLSDSSTSLSCTDMSELASITDSSVTSYQWPEDYNVQGSNNAVGSWDECCIAPSTPPLNKLSRQQPDSITRATSISGLLKKEHMTPYKQETHQHSPVTGSDYIVDLPIEFEMPEVTVQKSINHTSFFFRLRKWLKGFCSKSKKENDAKYKVKEAEMLAVMKTYLTHMPTVPSVDSETNIIATNNHCATRSTGIFCESIFLTPSQVIENQLDTLSFSSSGSWSSITSAQEEAERKMIGLDHTNENNNNEVSTIEIRPCEEPTTRLPVSTNSDSAVAMDGIQSSSTLSTSDTDSLRNDIIISKDSANGKQDISQGNQSLSEIKPTASSKHCARSCFSILAAFVQIFLIISCIFATLWSVSSVPWCLLAYFVGVGDNFHHRHCHPGCHLGHT</sequence>
<evidence type="ECO:0000256" key="2">
    <source>
        <dbReference type="SAM" id="Phobius"/>
    </source>
</evidence>
<keyword evidence="2" id="KW-0472">Membrane</keyword>
<feature type="compositionally biased region" description="Polar residues" evidence="1">
    <location>
        <begin position="249"/>
        <end position="260"/>
    </location>
</feature>
<keyword evidence="2" id="KW-0812">Transmembrane</keyword>
<dbReference type="GeneID" id="110988600"/>
<keyword evidence="2" id="KW-1133">Transmembrane helix</keyword>
<dbReference type="OrthoDB" id="10586958at2759"/>
<protein>
    <submittedName>
        <fullName evidence="4">Uncharacterized protein LOC110988600</fullName>
    </submittedName>
</protein>
<gene>
    <name evidence="4" type="primary">LOC110988600</name>
</gene>
<proteinExistence type="predicted"/>
<dbReference type="KEGG" id="aplc:110988600"/>
<evidence type="ECO:0000256" key="1">
    <source>
        <dbReference type="SAM" id="MobiDB-lite"/>
    </source>
</evidence>
<feature type="transmembrane region" description="Helical" evidence="2">
    <location>
        <begin position="759"/>
        <end position="780"/>
    </location>
</feature>
<evidence type="ECO:0000313" key="3">
    <source>
        <dbReference type="Proteomes" id="UP000694845"/>
    </source>
</evidence>
<name>A0A8B7ZRG3_ACAPL</name>
<evidence type="ECO:0000313" key="4">
    <source>
        <dbReference type="RefSeq" id="XP_022107984.1"/>
    </source>
</evidence>
<dbReference type="AlphaFoldDB" id="A0A8B7ZRG3"/>
<dbReference type="Proteomes" id="UP000694845">
    <property type="component" value="Unplaced"/>
</dbReference>
<organism evidence="3 4">
    <name type="scientific">Acanthaster planci</name>
    <name type="common">Crown-of-thorns starfish</name>
    <dbReference type="NCBI Taxonomy" id="133434"/>
    <lineage>
        <taxon>Eukaryota</taxon>
        <taxon>Metazoa</taxon>
        <taxon>Echinodermata</taxon>
        <taxon>Eleutherozoa</taxon>
        <taxon>Asterozoa</taxon>
        <taxon>Asteroidea</taxon>
        <taxon>Valvatacea</taxon>
        <taxon>Valvatida</taxon>
        <taxon>Acanthasteridae</taxon>
        <taxon>Acanthaster</taxon>
    </lineage>
</organism>
<feature type="compositionally biased region" description="Polar residues" evidence="1">
    <location>
        <begin position="206"/>
        <end position="225"/>
    </location>
</feature>